<gene>
    <name evidence="2" type="ORF">SAMN05216283_10360</name>
</gene>
<evidence type="ECO:0000256" key="1">
    <source>
        <dbReference type="SAM" id="SignalP"/>
    </source>
</evidence>
<evidence type="ECO:0000313" key="3">
    <source>
        <dbReference type="Proteomes" id="UP000198964"/>
    </source>
</evidence>
<keyword evidence="1" id="KW-0732">Signal</keyword>
<dbReference type="Proteomes" id="UP000198964">
    <property type="component" value="Unassembled WGS sequence"/>
</dbReference>
<dbReference type="EMBL" id="FONW01000003">
    <property type="protein sequence ID" value="SFF19223.1"/>
    <property type="molecule type" value="Genomic_DNA"/>
</dbReference>
<dbReference type="RefSeq" id="WP_093919490.1">
    <property type="nucleotide sequence ID" value="NZ_FONW01000003.1"/>
</dbReference>
<protein>
    <submittedName>
        <fullName evidence="2">Uncharacterized protein</fullName>
    </submittedName>
</protein>
<sequence>MKQILILSFVLLTGWSAMAQSSKVNPGQTYTNNTSDTVYVIPSQKVKSLLKSAVANEINEQKLGLYQQKISLFEERTALADSAITIKKLEANYWHDQLLQNDLKLENQQIENLKLVDEKNRIRQSRVYYLVAGLVAGAVIVSL</sequence>
<accession>A0A1I2GPS2</accession>
<keyword evidence="3" id="KW-1185">Reference proteome</keyword>
<organism evidence="2 3">
    <name type="scientific">Sunxiuqinia elliptica</name>
    <dbReference type="NCBI Taxonomy" id="655355"/>
    <lineage>
        <taxon>Bacteria</taxon>
        <taxon>Pseudomonadati</taxon>
        <taxon>Bacteroidota</taxon>
        <taxon>Bacteroidia</taxon>
        <taxon>Marinilabiliales</taxon>
        <taxon>Prolixibacteraceae</taxon>
        <taxon>Sunxiuqinia</taxon>
    </lineage>
</organism>
<dbReference type="STRING" id="655355.SAMN05216283_10360"/>
<reference evidence="2 3" key="1">
    <citation type="submission" date="2016-10" db="EMBL/GenBank/DDBJ databases">
        <authorList>
            <person name="de Groot N.N."/>
        </authorList>
    </citation>
    <scope>NUCLEOTIDE SEQUENCE [LARGE SCALE GENOMIC DNA]</scope>
    <source>
        <strain evidence="2 3">CGMCC 1.9156</strain>
    </source>
</reference>
<feature type="signal peptide" evidence="1">
    <location>
        <begin position="1"/>
        <end position="19"/>
    </location>
</feature>
<dbReference type="AlphaFoldDB" id="A0A1I2GPS2"/>
<feature type="chain" id="PRO_5011492679" evidence="1">
    <location>
        <begin position="20"/>
        <end position="143"/>
    </location>
</feature>
<name>A0A1I2GPS2_9BACT</name>
<evidence type="ECO:0000313" key="2">
    <source>
        <dbReference type="EMBL" id="SFF19223.1"/>
    </source>
</evidence>
<proteinExistence type="predicted"/>